<organism evidence="2">
    <name type="scientific">Ixodes ricinus</name>
    <name type="common">Common tick</name>
    <name type="synonym">Acarus ricinus</name>
    <dbReference type="NCBI Taxonomy" id="34613"/>
    <lineage>
        <taxon>Eukaryota</taxon>
        <taxon>Metazoa</taxon>
        <taxon>Ecdysozoa</taxon>
        <taxon>Arthropoda</taxon>
        <taxon>Chelicerata</taxon>
        <taxon>Arachnida</taxon>
        <taxon>Acari</taxon>
        <taxon>Parasitiformes</taxon>
        <taxon>Ixodida</taxon>
        <taxon>Ixodoidea</taxon>
        <taxon>Ixodidae</taxon>
        <taxon>Ixodinae</taxon>
        <taxon>Ixodes</taxon>
    </lineage>
</organism>
<accession>A0A6B0TTS8</accession>
<feature type="region of interest" description="Disordered" evidence="1">
    <location>
        <begin position="19"/>
        <end position="47"/>
    </location>
</feature>
<dbReference type="AlphaFoldDB" id="A0A6B0TTS8"/>
<name>A0A6B0TTS8_IXORI</name>
<dbReference type="EMBL" id="GIFC01001299">
    <property type="protein sequence ID" value="MXU83382.1"/>
    <property type="molecule type" value="Transcribed_RNA"/>
</dbReference>
<evidence type="ECO:0000256" key="1">
    <source>
        <dbReference type="SAM" id="MobiDB-lite"/>
    </source>
</evidence>
<reference evidence="2" key="1">
    <citation type="submission" date="2019-12" db="EMBL/GenBank/DDBJ databases">
        <title>An insight into the sialome of adult female Ixodes ricinus ticks feeding for 6 days.</title>
        <authorList>
            <person name="Perner J."/>
            <person name="Ribeiro J.M.C."/>
        </authorList>
    </citation>
    <scope>NUCLEOTIDE SEQUENCE</scope>
    <source>
        <strain evidence="2">Semi-engorged</strain>
        <tissue evidence="2">Salivary glands</tissue>
    </source>
</reference>
<evidence type="ECO:0000313" key="2">
    <source>
        <dbReference type="EMBL" id="MXU83382.1"/>
    </source>
</evidence>
<proteinExistence type="predicted"/>
<protein>
    <submittedName>
        <fullName evidence="2">Putative secreted protein</fullName>
    </submittedName>
</protein>
<feature type="compositionally biased region" description="Low complexity" evidence="1">
    <location>
        <begin position="19"/>
        <end position="29"/>
    </location>
</feature>
<sequence length="75" mass="7533">MSAAAAVAGLAAEPAAAPAVAAAAAEPSGPGSGCATSQTLHPSPFPWGRSSLNFLGFSYVASPETRYQREREAEI</sequence>